<accession>A0ABT4CXV8</accession>
<dbReference type="RefSeq" id="WP_268040637.1">
    <property type="nucleotide sequence ID" value="NZ_JAPQER010000002.1"/>
</dbReference>
<name>A0ABT4CXV8_9CLOT</name>
<dbReference type="Pfam" id="PF13151">
    <property type="entry name" value="DUF3990"/>
    <property type="match status" value="1"/>
</dbReference>
<protein>
    <submittedName>
        <fullName evidence="1">DUF3990 domain-containing protein</fullName>
    </submittedName>
</protein>
<evidence type="ECO:0000313" key="2">
    <source>
        <dbReference type="Proteomes" id="UP001078443"/>
    </source>
</evidence>
<reference evidence="1" key="1">
    <citation type="submission" date="2022-12" db="EMBL/GenBank/DDBJ databases">
        <authorList>
            <person name="Wang J."/>
        </authorList>
    </citation>
    <scope>NUCLEOTIDE SEQUENCE</scope>
    <source>
        <strain evidence="1">HY-45-18</strain>
    </source>
</reference>
<sequence length="67" mass="7950">MYLKYDMVVGGIADDRVHNTIELYQDKLIEKDGALKRLKYYKSNQQMCIINQEIIDKYLSYEGNKEV</sequence>
<comment type="caution">
    <text evidence="1">The sequence shown here is derived from an EMBL/GenBank/DDBJ whole genome shotgun (WGS) entry which is preliminary data.</text>
</comment>
<keyword evidence="2" id="KW-1185">Reference proteome</keyword>
<organism evidence="1 2">
    <name type="scientific">Clostridium aestuarii</name>
    <dbReference type="NCBI Taxonomy" id="338193"/>
    <lineage>
        <taxon>Bacteria</taxon>
        <taxon>Bacillati</taxon>
        <taxon>Bacillota</taxon>
        <taxon>Clostridia</taxon>
        <taxon>Eubacteriales</taxon>
        <taxon>Clostridiaceae</taxon>
        <taxon>Clostridium</taxon>
    </lineage>
</organism>
<proteinExistence type="predicted"/>
<evidence type="ECO:0000313" key="1">
    <source>
        <dbReference type="EMBL" id="MCY6483806.1"/>
    </source>
</evidence>
<dbReference type="EMBL" id="JAPQER010000002">
    <property type="protein sequence ID" value="MCY6483806.1"/>
    <property type="molecule type" value="Genomic_DNA"/>
</dbReference>
<gene>
    <name evidence="1" type="ORF">OW763_05515</name>
</gene>
<dbReference type="Proteomes" id="UP001078443">
    <property type="component" value="Unassembled WGS sequence"/>
</dbReference>
<dbReference type="InterPro" id="IPR025051">
    <property type="entry name" value="DUF3990"/>
</dbReference>